<gene>
    <name evidence="10" type="ORF">AAHA92_14208</name>
</gene>
<evidence type="ECO:0000313" key="11">
    <source>
        <dbReference type="Proteomes" id="UP001567538"/>
    </source>
</evidence>
<dbReference type="InterPro" id="IPR020966">
    <property type="entry name" value="ALMT"/>
</dbReference>
<keyword evidence="8" id="KW-0407">Ion channel</keyword>
<evidence type="ECO:0000256" key="5">
    <source>
        <dbReference type="ARBA" id="ARBA00022989"/>
    </source>
</evidence>
<feature type="transmembrane region" description="Helical" evidence="9">
    <location>
        <begin position="116"/>
        <end position="135"/>
    </location>
</feature>
<comment type="subcellular location">
    <subcellularLocation>
        <location evidence="1">Membrane</location>
        <topology evidence="1">Multi-pass membrane protein</topology>
    </subcellularLocation>
</comment>
<dbReference type="PANTHER" id="PTHR31086">
    <property type="entry name" value="ALUMINUM-ACTIVATED MALATE TRANSPORTER 10"/>
    <property type="match status" value="1"/>
</dbReference>
<keyword evidence="6" id="KW-0406">Ion transport</keyword>
<dbReference type="Pfam" id="PF11744">
    <property type="entry name" value="ALMT"/>
    <property type="match status" value="1"/>
</dbReference>
<evidence type="ECO:0000256" key="4">
    <source>
        <dbReference type="ARBA" id="ARBA00022692"/>
    </source>
</evidence>
<evidence type="ECO:0000256" key="7">
    <source>
        <dbReference type="ARBA" id="ARBA00023136"/>
    </source>
</evidence>
<keyword evidence="11" id="KW-1185">Reference proteome</keyword>
<evidence type="ECO:0000256" key="2">
    <source>
        <dbReference type="ARBA" id="ARBA00007079"/>
    </source>
</evidence>
<protein>
    <submittedName>
        <fullName evidence="10">Aluminum-activated malate transporter 9-like</fullName>
    </submittedName>
</protein>
<accession>A0ABD1HBC2</accession>
<feature type="transmembrane region" description="Helical" evidence="9">
    <location>
        <begin position="59"/>
        <end position="78"/>
    </location>
</feature>
<name>A0ABD1HBC2_SALDI</name>
<comment type="similarity">
    <text evidence="2">Belongs to the aromatic acid exporter (TC 2.A.85) family.</text>
</comment>
<feature type="transmembrane region" description="Helical" evidence="9">
    <location>
        <begin position="141"/>
        <end position="161"/>
    </location>
</feature>
<evidence type="ECO:0000256" key="8">
    <source>
        <dbReference type="ARBA" id="ARBA00023303"/>
    </source>
</evidence>
<organism evidence="10 11">
    <name type="scientific">Salvia divinorum</name>
    <name type="common">Maria pastora</name>
    <name type="synonym">Diviner's sage</name>
    <dbReference type="NCBI Taxonomy" id="28513"/>
    <lineage>
        <taxon>Eukaryota</taxon>
        <taxon>Viridiplantae</taxon>
        <taxon>Streptophyta</taxon>
        <taxon>Embryophyta</taxon>
        <taxon>Tracheophyta</taxon>
        <taxon>Spermatophyta</taxon>
        <taxon>Magnoliopsida</taxon>
        <taxon>eudicotyledons</taxon>
        <taxon>Gunneridae</taxon>
        <taxon>Pentapetalae</taxon>
        <taxon>asterids</taxon>
        <taxon>lamiids</taxon>
        <taxon>Lamiales</taxon>
        <taxon>Lamiaceae</taxon>
        <taxon>Nepetoideae</taxon>
        <taxon>Mentheae</taxon>
        <taxon>Salviinae</taxon>
        <taxon>Salvia</taxon>
        <taxon>Salvia subgen. Calosphace</taxon>
    </lineage>
</organism>
<reference evidence="10 11" key="1">
    <citation type="submission" date="2024-06" db="EMBL/GenBank/DDBJ databases">
        <title>A chromosome level genome sequence of Diviner's sage (Salvia divinorum).</title>
        <authorList>
            <person name="Ford S.A."/>
            <person name="Ro D.-K."/>
            <person name="Ness R.W."/>
            <person name="Phillips M.A."/>
        </authorList>
    </citation>
    <scope>NUCLEOTIDE SEQUENCE [LARGE SCALE GENOMIC DNA]</scope>
    <source>
        <strain evidence="10">SAF-2024a</strain>
        <tissue evidence="10">Leaf</tissue>
    </source>
</reference>
<dbReference type="AlphaFoldDB" id="A0ABD1HBC2"/>
<evidence type="ECO:0000256" key="3">
    <source>
        <dbReference type="ARBA" id="ARBA00022448"/>
    </source>
</evidence>
<dbReference type="GO" id="GO:0016020">
    <property type="term" value="C:membrane"/>
    <property type="evidence" value="ECO:0007669"/>
    <property type="project" value="UniProtKB-SubCell"/>
</dbReference>
<evidence type="ECO:0000256" key="9">
    <source>
        <dbReference type="SAM" id="Phobius"/>
    </source>
</evidence>
<evidence type="ECO:0000313" key="10">
    <source>
        <dbReference type="EMBL" id="KAL1553547.1"/>
    </source>
</evidence>
<dbReference type="Proteomes" id="UP001567538">
    <property type="component" value="Unassembled WGS sequence"/>
</dbReference>
<dbReference type="GO" id="GO:0034220">
    <property type="term" value="P:monoatomic ion transmembrane transport"/>
    <property type="evidence" value="ECO:0007669"/>
    <property type="project" value="UniProtKB-KW"/>
</dbReference>
<keyword evidence="5 9" id="KW-1133">Transmembrane helix</keyword>
<dbReference type="EMBL" id="JBEAFC010000006">
    <property type="protein sequence ID" value="KAL1553547.1"/>
    <property type="molecule type" value="Genomic_DNA"/>
</dbReference>
<keyword evidence="4 9" id="KW-0812">Transmembrane</keyword>
<evidence type="ECO:0000256" key="1">
    <source>
        <dbReference type="ARBA" id="ARBA00004141"/>
    </source>
</evidence>
<keyword evidence="7 9" id="KW-0472">Membrane</keyword>
<feature type="transmembrane region" description="Helical" evidence="9">
    <location>
        <begin position="90"/>
        <end position="109"/>
    </location>
</feature>
<proteinExistence type="inferred from homology"/>
<evidence type="ECO:0000256" key="6">
    <source>
        <dbReference type="ARBA" id="ARBA00023065"/>
    </source>
</evidence>
<comment type="caution">
    <text evidence="10">The sequence shown here is derived from an EMBL/GenBank/DDBJ whole genome shotgun (WGS) entry which is preliminary data.</text>
</comment>
<feature type="transmembrane region" description="Helical" evidence="9">
    <location>
        <begin position="168"/>
        <end position="184"/>
    </location>
</feature>
<feature type="transmembrane region" description="Helical" evidence="9">
    <location>
        <begin position="190"/>
        <end position="216"/>
    </location>
</feature>
<sequence>MSKDRLLSLGSNSIDIIDDETIRCSCLSSARNRLKQLWRDSCDYTKNALEMGRKDPRKVVYALKMGFALALVSLLLFWEMPIKDVSQYSIWAILTVVVMFEFSIGATFIKGFNRGLGTFFAGMLAFLFAGLSILAGPREKIVIVISFFIIGCCGSYLRLYPTMAPYDYAYRVFVLTFCILMVAGNRNGGYVLAILTRLVLIALGACICFTINMCVYPIWSGDDLHRLVVNNFNELASSLEGCVNGYTRSANYERTSSRFMAQASGDQMYLGYKSVIESASREQTLLGFAIWEPPHGRYRKLHYPWKMYVKTSNAVRHCAYTVMALHGCIMSEIQAPPDKRRVFQGELQQVSAEGARVLLELGSKLEKMEKLGAVKNILEQVHEAAEQLQKKIDQRSFLLVNSESWEVGCHRKDREELDDLPQHHLWQKSLSETSIYVEKPLTWNVRRLVPWPSSFCLEGDGVVVIGDGEAKTCKSASASALSLATFASLLIEFVARLQIVVDCFEELSEEAEFIDPDVVVLTESGGLWTRLVRGLRCKW</sequence>
<keyword evidence="3" id="KW-0813">Transport</keyword>